<protein>
    <recommendedName>
        <fullName evidence="7">BZIP domain-containing protein</fullName>
    </recommendedName>
</protein>
<keyword evidence="3" id="KW-0175">Coiled coil</keyword>
<feature type="region of interest" description="Disordered" evidence="4">
    <location>
        <begin position="147"/>
        <end position="167"/>
    </location>
</feature>
<evidence type="ECO:0000256" key="1">
    <source>
        <dbReference type="ARBA" id="ARBA00023015"/>
    </source>
</evidence>
<keyword evidence="2" id="KW-0804">Transcription</keyword>
<feature type="coiled-coil region" evidence="3">
    <location>
        <begin position="509"/>
        <end position="578"/>
    </location>
</feature>
<dbReference type="PANTHER" id="PTHR13690:SF80">
    <property type="entry name" value="BZIP TRANSCRIPTION FACTOR FAMILY PROTEIN-RELATED"/>
    <property type="match status" value="1"/>
</dbReference>
<evidence type="ECO:0000313" key="6">
    <source>
        <dbReference type="Proteomes" id="UP001231189"/>
    </source>
</evidence>
<organism evidence="5 6">
    <name type="scientific">Lolium multiflorum</name>
    <name type="common">Italian ryegrass</name>
    <name type="synonym">Lolium perenne subsp. multiflorum</name>
    <dbReference type="NCBI Taxonomy" id="4521"/>
    <lineage>
        <taxon>Eukaryota</taxon>
        <taxon>Viridiplantae</taxon>
        <taxon>Streptophyta</taxon>
        <taxon>Embryophyta</taxon>
        <taxon>Tracheophyta</taxon>
        <taxon>Spermatophyta</taxon>
        <taxon>Magnoliopsida</taxon>
        <taxon>Liliopsida</taxon>
        <taxon>Poales</taxon>
        <taxon>Poaceae</taxon>
        <taxon>BOP clade</taxon>
        <taxon>Pooideae</taxon>
        <taxon>Poodae</taxon>
        <taxon>Poeae</taxon>
        <taxon>Poeae Chloroplast Group 2 (Poeae type)</taxon>
        <taxon>Loliodinae</taxon>
        <taxon>Loliinae</taxon>
        <taxon>Lolium</taxon>
    </lineage>
</organism>
<evidence type="ECO:0000256" key="4">
    <source>
        <dbReference type="SAM" id="MobiDB-lite"/>
    </source>
</evidence>
<evidence type="ECO:0000256" key="3">
    <source>
        <dbReference type="SAM" id="Coils"/>
    </source>
</evidence>
<dbReference type="GO" id="GO:0003700">
    <property type="term" value="F:DNA-binding transcription factor activity"/>
    <property type="evidence" value="ECO:0007669"/>
    <property type="project" value="InterPro"/>
</dbReference>
<dbReference type="AlphaFoldDB" id="A0AAD8VG50"/>
<feature type="region of interest" description="Disordered" evidence="4">
    <location>
        <begin position="182"/>
        <end position="221"/>
    </location>
</feature>
<dbReference type="Gene3D" id="1.20.5.170">
    <property type="match status" value="1"/>
</dbReference>
<name>A0AAD8VG50_LOLMU</name>
<reference evidence="5" key="1">
    <citation type="submission" date="2023-07" db="EMBL/GenBank/DDBJ databases">
        <title>A chromosome-level genome assembly of Lolium multiflorum.</title>
        <authorList>
            <person name="Chen Y."/>
            <person name="Copetti D."/>
            <person name="Kolliker R."/>
            <person name="Studer B."/>
        </authorList>
    </citation>
    <scope>NUCLEOTIDE SEQUENCE</scope>
    <source>
        <strain evidence="5">02402/16</strain>
        <tissue evidence="5">Leaf</tissue>
    </source>
</reference>
<dbReference type="GO" id="GO:0005634">
    <property type="term" value="C:nucleus"/>
    <property type="evidence" value="ECO:0007669"/>
    <property type="project" value="TreeGrafter"/>
</dbReference>
<feature type="compositionally biased region" description="Low complexity" evidence="4">
    <location>
        <begin position="212"/>
        <end position="221"/>
    </location>
</feature>
<dbReference type="EMBL" id="JAUUTY010000027">
    <property type="protein sequence ID" value="KAK1603515.1"/>
    <property type="molecule type" value="Genomic_DNA"/>
</dbReference>
<feature type="compositionally biased region" description="Gly residues" evidence="4">
    <location>
        <begin position="201"/>
        <end position="211"/>
    </location>
</feature>
<dbReference type="InterPro" id="IPR046347">
    <property type="entry name" value="bZIP_sf"/>
</dbReference>
<accession>A0AAD8VG50</accession>
<evidence type="ECO:0000256" key="2">
    <source>
        <dbReference type="ARBA" id="ARBA00023163"/>
    </source>
</evidence>
<evidence type="ECO:0008006" key="7">
    <source>
        <dbReference type="Google" id="ProtNLM"/>
    </source>
</evidence>
<feature type="region of interest" description="Disordered" evidence="4">
    <location>
        <begin position="360"/>
        <end position="460"/>
    </location>
</feature>
<keyword evidence="1" id="KW-0805">Transcription regulation</keyword>
<comment type="caution">
    <text evidence="5">The sequence shown here is derived from an EMBL/GenBank/DDBJ whole genome shotgun (WGS) entry which is preliminary data.</text>
</comment>
<feature type="compositionally biased region" description="Low complexity" evidence="4">
    <location>
        <begin position="442"/>
        <end position="451"/>
    </location>
</feature>
<dbReference type="PANTHER" id="PTHR13690">
    <property type="entry name" value="TRANSCRIPTION FACTOR POSF21-RELATED"/>
    <property type="match status" value="1"/>
</dbReference>
<dbReference type="Proteomes" id="UP001231189">
    <property type="component" value="Unassembled WGS sequence"/>
</dbReference>
<feature type="compositionally biased region" description="Low complexity" evidence="4">
    <location>
        <begin position="156"/>
        <end position="167"/>
    </location>
</feature>
<sequence>MDRKEIMDDSSTASRRLLPPLYPYSARTTTNLLPRGSTSAHQLYSRPHLYQQNPAAAAAHFSSQVSPATRAYQLPPSYTAHASSSGGGGAGASVAYGSGCAAASSSSYQLPPSYASAGGASIDHTMPRGIASGSGCAPAGSSSYRWPPSLLPQIQSSDGRSVVDGGSAACDASHQVALLGVGSSSYQTPPPSAPALDPAGMLGGGLGGGGSSSTTMPGHGTFHSSLHTGMQAEASMVPPLSSLNNNLMPSLSPSPSPTPLLTDRAATAGLTTQEKYNLPPLPPSLGGPPLLHTAPGSNVDQFVDLDGLCGGLNNSGSPCPPLASPNLPLQVPVAAPANALVNWSSWDTSQLLANSTIPSGSNSSMWMPQPYPAVTPSNSLPAPQLPQPNNGVKEEAVGSSSHPSRLQGKNAVTTGAGSSASTPQPTHSSAMVAGSKKKKKLSSSSGAPGSGIYSKNHNGDPMFNQDDILKILADKRLKDLVEEEPKTVRGILNNRRNSSKSSKKRKAYLFNLEHKVHLLQQQKNSLSEQVITLQSTTISLIAEKNEMTTKLHVFEQQAQLATAQNEALKAEIHRLKLAAGETMGSHVTSNSYQGTSSQMMQ</sequence>
<gene>
    <name evidence="5" type="ORF">QYE76_018025</name>
</gene>
<keyword evidence="6" id="KW-1185">Reference proteome</keyword>
<feature type="compositionally biased region" description="Polar residues" evidence="4">
    <location>
        <begin position="410"/>
        <end position="427"/>
    </location>
</feature>
<proteinExistence type="predicted"/>
<dbReference type="SUPFAM" id="SSF57959">
    <property type="entry name" value="Leucine zipper domain"/>
    <property type="match status" value="1"/>
</dbReference>
<evidence type="ECO:0000313" key="5">
    <source>
        <dbReference type="EMBL" id="KAK1603515.1"/>
    </source>
</evidence>